<evidence type="ECO:0000313" key="2">
    <source>
        <dbReference type="Proteomes" id="UP000660680"/>
    </source>
</evidence>
<proteinExistence type="predicted"/>
<keyword evidence="2" id="KW-1185">Reference proteome</keyword>
<gene>
    <name evidence="1" type="ORF">GCM10010171_22680</name>
</gene>
<dbReference type="Proteomes" id="UP000660680">
    <property type="component" value="Unassembled WGS sequence"/>
</dbReference>
<dbReference type="EMBL" id="BMRB01000002">
    <property type="protein sequence ID" value="GGS28966.1"/>
    <property type="molecule type" value="Genomic_DNA"/>
</dbReference>
<protein>
    <submittedName>
        <fullName evidence="1">Uncharacterized protein</fullName>
    </submittedName>
</protein>
<comment type="caution">
    <text evidence="1">The sequence shown here is derived from an EMBL/GenBank/DDBJ whole genome shotgun (WGS) entry which is preliminary data.</text>
</comment>
<reference evidence="1" key="1">
    <citation type="journal article" date="2014" name="Int. J. Syst. Evol. Microbiol.">
        <title>Complete genome sequence of Corynebacterium casei LMG S-19264T (=DSM 44701T), isolated from a smear-ripened cheese.</title>
        <authorList>
            <consortium name="US DOE Joint Genome Institute (JGI-PGF)"/>
            <person name="Walter F."/>
            <person name="Albersmeier A."/>
            <person name="Kalinowski J."/>
            <person name="Ruckert C."/>
        </authorList>
    </citation>
    <scope>NUCLEOTIDE SEQUENCE</scope>
    <source>
        <strain evidence="1">JCM 3276</strain>
    </source>
</reference>
<reference evidence="1" key="2">
    <citation type="submission" date="2020-09" db="EMBL/GenBank/DDBJ databases">
        <authorList>
            <person name="Sun Q."/>
            <person name="Ohkuma M."/>
        </authorList>
    </citation>
    <scope>NUCLEOTIDE SEQUENCE</scope>
    <source>
        <strain evidence="1">JCM 3276</strain>
    </source>
</reference>
<evidence type="ECO:0000313" key="1">
    <source>
        <dbReference type="EMBL" id="GGS28966.1"/>
    </source>
</evidence>
<sequence>MLNPRTVRAQPLEGTTVGCLWLHARGRSISYGGLADICERPLRAWLERDAVQTRPEGSVLGLLRSWFLTNQFWLFAGRIRRAETARWIATSSTGIAISRASQG</sequence>
<organism evidence="1 2">
    <name type="scientific">Actinokineospora fastidiosa</name>
    <dbReference type="NCBI Taxonomy" id="1816"/>
    <lineage>
        <taxon>Bacteria</taxon>
        <taxon>Bacillati</taxon>
        <taxon>Actinomycetota</taxon>
        <taxon>Actinomycetes</taxon>
        <taxon>Pseudonocardiales</taxon>
        <taxon>Pseudonocardiaceae</taxon>
        <taxon>Actinokineospora</taxon>
    </lineage>
</organism>
<accession>A0A918GCR6</accession>
<name>A0A918GCR6_9PSEU</name>
<dbReference type="AlphaFoldDB" id="A0A918GCR6"/>